<keyword evidence="1" id="KW-0812">Transmembrane</keyword>
<keyword evidence="1" id="KW-1133">Transmembrane helix</keyword>
<accession>A0A3A9YR30</accession>
<evidence type="ECO:0000313" key="3">
    <source>
        <dbReference type="Proteomes" id="UP000281726"/>
    </source>
</evidence>
<keyword evidence="1" id="KW-0472">Membrane</keyword>
<dbReference type="Proteomes" id="UP000281726">
    <property type="component" value="Unassembled WGS sequence"/>
</dbReference>
<feature type="transmembrane region" description="Helical" evidence="1">
    <location>
        <begin position="71"/>
        <end position="91"/>
    </location>
</feature>
<proteinExistence type="predicted"/>
<comment type="caution">
    <text evidence="2">The sequence shown here is derived from an EMBL/GenBank/DDBJ whole genome shotgun (WGS) entry which is preliminary data.</text>
</comment>
<dbReference type="AlphaFoldDB" id="A0A3A9YR30"/>
<name>A0A3A9YR30_9ACTN</name>
<reference evidence="2 3" key="1">
    <citation type="journal article" date="2004" name="Syst. Appl. Microbiol.">
        <title>Cryptoendolithic actinomycetes from antarctic sandstone rock samples: Micromonospora endolithica sp. nov. and two isolates related to Micromonospora coerulea Jensen 1932.</title>
        <authorList>
            <person name="Hirsch P."/>
            <person name="Mevs U."/>
            <person name="Kroppenstedt R.M."/>
            <person name="Schumann P."/>
            <person name="Stackebrandt E."/>
        </authorList>
    </citation>
    <scope>NUCLEOTIDE SEQUENCE [LARGE SCALE GENOMIC DNA]</scope>
    <source>
        <strain evidence="2 3">JCM 12677</strain>
    </source>
</reference>
<feature type="transmembrane region" description="Helical" evidence="1">
    <location>
        <begin position="26"/>
        <end position="50"/>
    </location>
</feature>
<dbReference type="EMBL" id="RBAK01000021">
    <property type="protein sequence ID" value="RKN38405.1"/>
    <property type="molecule type" value="Genomic_DNA"/>
</dbReference>
<gene>
    <name evidence="2" type="ORF">D7223_30810</name>
</gene>
<feature type="transmembrane region" description="Helical" evidence="1">
    <location>
        <begin position="122"/>
        <end position="141"/>
    </location>
</feature>
<evidence type="ECO:0000313" key="2">
    <source>
        <dbReference type="EMBL" id="RKN38405.1"/>
    </source>
</evidence>
<protein>
    <submittedName>
        <fullName evidence="2">Uncharacterized protein</fullName>
    </submittedName>
</protein>
<keyword evidence="3" id="KW-1185">Reference proteome</keyword>
<evidence type="ECO:0000256" key="1">
    <source>
        <dbReference type="SAM" id="Phobius"/>
    </source>
</evidence>
<organism evidence="2 3">
    <name type="scientific">Micromonospora endolithica</name>
    <dbReference type="NCBI Taxonomy" id="230091"/>
    <lineage>
        <taxon>Bacteria</taxon>
        <taxon>Bacillati</taxon>
        <taxon>Actinomycetota</taxon>
        <taxon>Actinomycetes</taxon>
        <taxon>Micromonosporales</taxon>
        <taxon>Micromonosporaceae</taxon>
        <taxon>Micromonospora</taxon>
    </lineage>
</organism>
<sequence>MADGYRVRVIDSPGPVRRETPPAPPAVVAVVRAVALVVVLPVRVLWELLVAGARWTRRRLIDPVGRFLARWLLRPLAWLLRWLVGIPLVWLGRALGWSARTLVWIPLAWLAYHLLRRPVGWLAGVLAPVGRLLVAGLGALARWLGGAALAVGRVLWAGARWAWWAAGRVLWWAYVVTLRPVVRGACWVWRHGVAPVGRALAAAWRATVSPVTRWVGRTVVDPVRATVGEVLAALGVRRP</sequence>